<dbReference type="Pfam" id="PF02148">
    <property type="entry name" value="zf-UBP"/>
    <property type="match status" value="1"/>
</dbReference>
<evidence type="ECO:0000256" key="4">
    <source>
        <dbReference type="ARBA" id="ARBA00023242"/>
    </source>
</evidence>
<dbReference type="SUPFAM" id="SSF56672">
    <property type="entry name" value="DNA/RNA polymerases"/>
    <property type="match status" value="1"/>
</dbReference>
<keyword evidence="4" id="KW-0539">Nucleus</keyword>
<dbReference type="InterPro" id="IPR023696">
    <property type="entry name" value="Ureohydrolase_dom_sf"/>
</dbReference>
<dbReference type="Pfam" id="PF14529">
    <property type="entry name" value="Exo_endo_phos_2"/>
    <property type="match status" value="1"/>
</dbReference>
<dbReference type="PANTHER" id="PTHR10625">
    <property type="entry name" value="HISTONE DEACETYLASE HDAC1-RELATED"/>
    <property type="match status" value="1"/>
</dbReference>
<dbReference type="SUPFAM" id="SSF57850">
    <property type="entry name" value="RING/U-box"/>
    <property type="match status" value="1"/>
</dbReference>
<evidence type="ECO:0000256" key="7">
    <source>
        <dbReference type="SAM" id="MobiDB-lite"/>
    </source>
</evidence>
<keyword evidence="6" id="KW-0863">Zinc-finger</keyword>
<comment type="similarity">
    <text evidence="2">Belongs to the histone deacetylase family. HD type 2 subfamily.</text>
</comment>
<keyword evidence="3" id="KW-0378">Hydrolase</keyword>
<organism evidence="10 11">
    <name type="scientific">Trichonephila inaurata madagascariensis</name>
    <dbReference type="NCBI Taxonomy" id="2747483"/>
    <lineage>
        <taxon>Eukaryota</taxon>
        <taxon>Metazoa</taxon>
        <taxon>Ecdysozoa</taxon>
        <taxon>Arthropoda</taxon>
        <taxon>Chelicerata</taxon>
        <taxon>Arachnida</taxon>
        <taxon>Araneae</taxon>
        <taxon>Araneomorphae</taxon>
        <taxon>Entelegynae</taxon>
        <taxon>Araneoidea</taxon>
        <taxon>Nephilidae</taxon>
        <taxon>Trichonephila</taxon>
        <taxon>Trichonephila inaurata</taxon>
    </lineage>
</organism>
<protein>
    <submittedName>
        <fullName evidence="10">Histone deacetylase 6</fullName>
    </submittedName>
</protein>
<dbReference type="Gene3D" id="3.40.800.20">
    <property type="entry name" value="Histone deacetylase domain"/>
    <property type="match status" value="2"/>
</dbReference>
<comment type="subcellular location">
    <subcellularLocation>
        <location evidence="1">Nucleus</location>
    </subcellularLocation>
</comment>
<evidence type="ECO:0000259" key="9">
    <source>
        <dbReference type="PROSITE" id="PS50878"/>
    </source>
</evidence>
<sequence length="1512" mass="170409">MSNISEIDIPPWKSKTGLIYDDRMAAHNCLWDPHNPEGPERYLSPMKKFKEHGLLQRCHILPSRSASIEELKLVHTEDYINVIKNSALIDDANEFEKLSSKYDGVFINPQTYDCALLAAGCSLELVSSVLRGSVRNGLAIVRPPGHHADVQDACGYCFFNNIAIAAKHALENCNLKRILIVDWDVHHGQATQRMFYNDPRVLYFSIHRYENGEFWPHLRESNFDFIGSDSAQGFNINVPLNCTGQGNAEYLAIFNNILLPIAYEFCPELILVSAGYDAAIGCPEGEMRVTPPAYTHLLNSLSCLAGGRICVILEGGYCVSSLSESVAFTLKSLLGDSCPPVPPCVGIHESSVETILNVISAHRPFWDAIKLQNVYDSNFDDDGSNKHVVKIKYNGQPLEGSAVFETRDYYPIQPPQVIAAIEAEIKDIISGIDFSVPKYRTGFIFDPKIENSLCVVTNHPDRYEDVVSFYKKLMESRMLSKCVYIQSGKLPEMELLKDSDYSDKIHLDCTLPKELSEEMNKEFSMVKFCQKDKICVEDICEKLLKLIDAVAMKMCNNGFALVRPMGHYPDNENASGCCIFSSSSIAAKYLITKYRMSKILIVDLDTQRGNSIQNFFYEDDEVLYISMYYDGECFPTSLEVKEKLIGNGKGKGFNVNIPFNHTICDGDFIAALFHIIMPIAYEFCPEFVLISLGYDDGLNHTRLSASCISVITKLLSGLSYGKIVVISESNFSCENGPDTAAHCLSALLNESCVPLRVMKPTHEGIDTIRNVVKVHKNYWKSLAFDVEVPNNANTTKLGTNSSSTVCSADLRRQCSTPVAIPKVPDETVKSLLLEYERGEIISNDTFFCVTPLEYCPHLELLQPIPNEGLNPRAFCQACKDPNENWVCLHCYQVYCGRFVNQHMIQHGLDMKHYLTLSYSDLSDNLWRHSPIRHVWTRSLVVKAPPREERRYEEITRAYKLPGDSRTEAHAINILLPKCSLTIINVYHPNNSELDADLIKLLASSPSDIKSLLGDLNAKSSSWGSPLLDSNGNEVEDLLLDLNLSTLNTSEITYLSKSNGATSVIITAIDLQHIDSAEWRGSSLPLVTISQSSPLSTLKLNLHPKTTTLGTFARQTSFNRGVQKAAKLSIPRRKRRNDWVSYWKGHNIDALIHERDSVCNDLEKNNNIENRRKFADICHKVEEEIAACKREKWADFCGRLDPRKDSQHWNVIKVLNCRSTQVNNRLTSNIIVSNGHKSKTDLEAANLLAPHYEQASKLSFQNSDKKQKKACKQVLQRNKSYTQKDIFTDELTLEELECAIQKHDPNKSPAFRAGHSTVDQLLYLIQSVIDGLEERSHKKITAVFLDQSAAFDRVWRYKLIEVLHRSGIKGNSLLWINDFLRHRKFVVRFNGSFSKSHRSWAGVPQGSVISPLLFLMYMNTVHCHITGGAKIACYADDIVIWHSHTELTVSENILNANLLDIENWANDIYSFLSIQRNPNYVFSPQTERTDNPSKPISRSTTPQLNKSCTPNIL</sequence>
<dbReference type="InterPro" id="IPR013083">
    <property type="entry name" value="Znf_RING/FYVE/PHD"/>
</dbReference>
<keyword evidence="11" id="KW-1185">Reference proteome</keyword>
<evidence type="ECO:0000256" key="6">
    <source>
        <dbReference type="PROSITE-ProRule" id="PRU00502"/>
    </source>
</evidence>
<dbReference type="PANTHER" id="PTHR10625:SF38">
    <property type="entry name" value="HISTONE DEACETYLASE 6, ISOFORM G"/>
    <property type="match status" value="1"/>
</dbReference>
<proteinExistence type="inferred from homology"/>
<evidence type="ECO:0000256" key="1">
    <source>
        <dbReference type="ARBA" id="ARBA00004123"/>
    </source>
</evidence>
<evidence type="ECO:0000256" key="2">
    <source>
        <dbReference type="ARBA" id="ARBA00007738"/>
    </source>
</evidence>
<dbReference type="InterPro" id="IPR043502">
    <property type="entry name" value="DNA/RNA_pol_sf"/>
</dbReference>
<feature type="domain" description="Reverse transcriptase" evidence="9">
    <location>
        <begin position="1181"/>
        <end position="1486"/>
    </location>
</feature>
<dbReference type="Gene3D" id="3.30.40.10">
    <property type="entry name" value="Zinc/RING finger domain, C3HC4 (zinc finger)"/>
    <property type="match status" value="1"/>
</dbReference>
<dbReference type="SUPFAM" id="SSF56219">
    <property type="entry name" value="DNase I-like"/>
    <property type="match status" value="1"/>
</dbReference>
<dbReference type="GO" id="GO:0071897">
    <property type="term" value="P:DNA biosynthetic process"/>
    <property type="evidence" value="ECO:0007669"/>
    <property type="project" value="UniProtKB-ARBA"/>
</dbReference>
<dbReference type="PRINTS" id="PR01270">
    <property type="entry name" value="HDASUPER"/>
</dbReference>
<dbReference type="Pfam" id="PF00078">
    <property type="entry name" value="RVT_1"/>
    <property type="match status" value="1"/>
</dbReference>
<dbReference type="InterPro" id="IPR036691">
    <property type="entry name" value="Endo/exonu/phosph_ase_sf"/>
</dbReference>
<gene>
    <name evidence="10" type="primary">Hdac6</name>
    <name evidence="10" type="ORF">TNIN_98241</name>
</gene>
<dbReference type="GO" id="GO:0008270">
    <property type="term" value="F:zinc ion binding"/>
    <property type="evidence" value="ECO:0007669"/>
    <property type="project" value="UniProtKB-KW"/>
</dbReference>
<evidence type="ECO:0000313" key="11">
    <source>
        <dbReference type="Proteomes" id="UP000886998"/>
    </source>
</evidence>
<dbReference type="Pfam" id="PF00850">
    <property type="entry name" value="Hist_deacetyl"/>
    <property type="match status" value="2"/>
</dbReference>
<feature type="domain" description="UBP-type" evidence="8">
    <location>
        <begin position="853"/>
        <end position="956"/>
    </location>
</feature>
<dbReference type="GO" id="GO:0141221">
    <property type="term" value="F:histone deacetylase activity, hydrolytic mechanism"/>
    <property type="evidence" value="ECO:0007669"/>
    <property type="project" value="UniProtKB-EC"/>
</dbReference>
<accession>A0A8X6I9T4</accession>
<feature type="region of interest" description="Disordered" evidence="7">
    <location>
        <begin position="1482"/>
        <end position="1512"/>
    </location>
</feature>
<dbReference type="FunFam" id="3.40.800.20:FF:000005">
    <property type="entry name" value="histone deacetylase 6"/>
    <property type="match status" value="1"/>
</dbReference>
<dbReference type="InterPro" id="IPR023801">
    <property type="entry name" value="His_deacetylse_dom"/>
</dbReference>
<evidence type="ECO:0000256" key="3">
    <source>
        <dbReference type="ARBA" id="ARBA00022801"/>
    </source>
</evidence>
<dbReference type="InterPro" id="IPR000477">
    <property type="entry name" value="RT_dom"/>
</dbReference>
<dbReference type="GO" id="GO:0040029">
    <property type="term" value="P:epigenetic regulation of gene expression"/>
    <property type="evidence" value="ECO:0007669"/>
    <property type="project" value="TreeGrafter"/>
</dbReference>
<dbReference type="PROSITE" id="PS50271">
    <property type="entry name" value="ZF_UBP"/>
    <property type="match status" value="1"/>
</dbReference>
<dbReference type="CDD" id="cd10002">
    <property type="entry name" value="HDAC10_HDAC6-dom1"/>
    <property type="match status" value="1"/>
</dbReference>
<dbReference type="EMBL" id="BMAV01024904">
    <property type="protein sequence ID" value="GFS37063.1"/>
    <property type="molecule type" value="Genomic_DNA"/>
</dbReference>
<comment type="catalytic activity">
    <reaction evidence="5">
        <text>N(6)-acetyl-L-lysyl-[histone] + H2O = L-lysyl-[histone] + acetate</text>
        <dbReference type="Rhea" id="RHEA:58196"/>
        <dbReference type="Rhea" id="RHEA-COMP:9845"/>
        <dbReference type="Rhea" id="RHEA-COMP:11338"/>
        <dbReference type="ChEBI" id="CHEBI:15377"/>
        <dbReference type="ChEBI" id="CHEBI:29969"/>
        <dbReference type="ChEBI" id="CHEBI:30089"/>
        <dbReference type="ChEBI" id="CHEBI:61930"/>
        <dbReference type="EC" id="3.5.1.98"/>
    </reaction>
</comment>
<keyword evidence="6" id="KW-0862">Zinc</keyword>
<dbReference type="SMART" id="SM00290">
    <property type="entry name" value="ZnF_UBP"/>
    <property type="match status" value="1"/>
</dbReference>
<dbReference type="Proteomes" id="UP000886998">
    <property type="component" value="Unassembled WGS sequence"/>
</dbReference>
<dbReference type="InterPro" id="IPR037138">
    <property type="entry name" value="His_deacetylse_dom_sf"/>
</dbReference>
<dbReference type="InterPro" id="IPR000286">
    <property type="entry name" value="HDACs"/>
</dbReference>
<dbReference type="GO" id="GO:0000118">
    <property type="term" value="C:histone deacetylase complex"/>
    <property type="evidence" value="ECO:0007669"/>
    <property type="project" value="TreeGrafter"/>
</dbReference>
<evidence type="ECO:0000259" key="8">
    <source>
        <dbReference type="PROSITE" id="PS50271"/>
    </source>
</evidence>
<dbReference type="Gene3D" id="3.60.10.10">
    <property type="entry name" value="Endonuclease/exonuclease/phosphatase"/>
    <property type="match status" value="1"/>
</dbReference>
<comment type="caution">
    <text evidence="10">The sequence shown here is derived from an EMBL/GenBank/DDBJ whole genome shotgun (WGS) entry which is preliminary data.</text>
</comment>
<keyword evidence="6" id="KW-0479">Metal-binding</keyword>
<evidence type="ECO:0000313" key="10">
    <source>
        <dbReference type="EMBL" id="GFS37063.1"/>
    </source>
</evidence>
<dbReference type="SUPFAM" id="SSF52768">
    <property type="entry name" value="Arginase/deacetylase"/>
    <property type="match status" value="2"/>
</dbReference>
<dbReference type="OrthoDB" id="424012at2759"/>
<dbReference type="InterPro" id="IPR001607">
    <property type="entry name" value="Znf_UBP"/>
</dbReference>
<name>A0A8X6I9T4_9ARAC</name>
<evidence type="ECO:0000256" key="5">
    <source>
        <dbReference type="ARBA" id="ARBA00048287"/>
    </source>
</evidence>
<reference evidence="10" key="1">
    <citation type="submission" date="2020-08" db="EMBL/GenBank/DDBJ databases">
        <title>Multicomponent nature underlies the extraordinary mechanical properties of spider dragline silk.</title>
        <authorList>
            <person name="Kono N."/>
            <person name="Nakamura H."/>
            <person name="Mori M."/>
            <person name="Yoshida Y."/>
            <person name="Ohtoshi R."/>
            <person name="Malay A.D."/>
            <person name="Moran D.A.P."/>
            <person name="Tomita M."/>
            <person name="Numata K."/>
            <person name="Arakawa K."/>
        </authorList>
    </citation>
    <scope>NUCLEOTIDE SEQUENCE</scope>
</reference>
<dbReference type="PROSITE" id="PS50878">
    <property type="entry name" value="RT_POL"/>
    <property type="match status" value="1"/>
</dbReference>
<dbReference type="InterPro" id="IPR005135">
    <property type="entry name" value="Endo/exonuclease/phosphatase"/>
</dbReference>